<sequence length="1022" mass="117477">MASLILTDISQLTSDSQHLVVLSVLRMTEHVVSVRRADYVEEYIEQDEGRGGNISEVPKEDILRKTLEVLAPTSGHDNDMCREHAQLFQDGVERSEPWALQMLDASVKPPDTWSLGENTVLLGNYNECVSVRGLNRTGQEVFGGQYCLVTSGRKTILPQKVDPVTWSLCAPWSCESVDIQVHLSHVLADKVVFGVFAFVISGSTIYDYIQNKKKLPDEETLDLLQEVNAFTCASSSQGKEEPTPSLMEVGQVVRCINKIRARALNRWEFRELLEAESEEKHRSDLLLHCSIQCLYGWGPSNDWQMVRCINKIRARALNRWEFRELLEAESEEKHRSDLLLHCSIQCLYGWGPSNDWQMVRCINKIRARALNRWEFRELLEAESEEKHRSDLLLHCSIQCLYGWGPSNDWQMVRCINKIQARALNRWEFRELLEAESEEKHRRGICSPDKWKPDPDTADRWRTWFSLPRNLNDLLSAMLPGYTMSSVHGLRFLTAMWVLLLARYRVDVRLPAVINRDDILDQLRDDWTVRPITSARDLAADTFFLLSGMLTCYVFFKDRAVDEKFRKLTLLKFYLYRYVRISCVYAVCIGVSTTLMYQLGSGAMWSSVAGKARERCRIGWWTNLVYVNNFVYSTPSQQCLPQSWWLAADMQLFLLSPLILYPLWKWPRYGRIQLLALLLVSVAVPFWYTYTAAIYEADKARSEFLATDRKVPSSIPSASRFSVKQWIWNEVKLSLVMTNEEILEYRSSSSIKLRLTATGFFVLTACHPMFVGTIFVSGWYPFGRLEPTDEIFFTDEMAFYLRTTPYLMGMGLGYVLHCTKCPSNLTIMLPQPLVLLGWIISTCSSLIIVYLNQMFPRREYPLGASFYASFRTSGWAVSIAWIIFACERGYGGYAKIIMSWRGFQPLGKLSYCMFLVGDLLFLNQRGSVRAPQYFTHFTEIERALGDTLILLCISTVFYLSFELPFINLCRCFLKPEGRRSSAGNLTGGSQLSLARHIQFLSNTNFSLKKPDKTHATIKPSEAN</sequence>
<evidence type="ECO:0000259" key="2">
    <source>
        <dbReference type="SMART" id="SM00703"/>
    </source>
</evidence>
<dbReference type="InterPro" id="IPR006621">
    <property type="entry name" value="Nose-resist-to-fluoxetine_N"/>
</dbReference>
<keyword evidence="1" id="KW-1133">Transmembrane helix</keyword>
<evidence type="ECO:0000256" key="1">
    <source>
        <dbReference type="SAM" id="Phobius"/>
    </source>
</evidence>
<accession>A0A7R9B287</accession>
<feature type="domain" description="Nose resistant-to-fluoxetine protein N-terminal" evidence="2">
    <location>
        <begin position="78"/>
        <end position="209"/>
    </location>
</feature>
<dbReference type="AlphaFoldDB" id="A0A7R9B287"/>
<feature type="transmembrane region" description="Helical" evidence="1">
    <location>
        <begin position="828"/>
        <end position="851"/>
    </location>
</feature>
<dbReference type="Pfam" id="PF01757">
    <property type="entry name" value="Acyl_transf_3"/>
    <property type="match status" value="1"/>
</dbReference>
<dbReference type="PANTHER" id="PTHR11161">
    <property type="entry name" value="O-ACYLTRANSFERASE"/>
    <property type="match status" value="1"/>
</dbReference>
<dbReference type="InterPro" id="IPR002656">
    <property type="entry name" value="Acyl_transf_3_dom"/>
</dbReference>
<feature type="transmembrane region" description="Helical" evidence="1">
    <location>
        <begin position="904"/>
        <end position="921"/>
    </location>
</feature>
<protein>
    <recommendedName>
        <fullName evidence="2">Nose resistant-to-fluoxetine protein N-terminal domain-containing protein</fullName>
    </recommendedName>
</protein>
<gene>
    <name evidence="3" type="ORF">TSIB3V08_LOCUS8958</name>
</gene>
<dbReference type="GO" id="GO:0016747">
    <property type="term" value="F:acyltransferase activity, transferring groups other than amino-acyl groups"/>
    <property type="evidence" value="ECO:0007669"/>
    <property type="project" value="InterPro"/>
</dbReference>
<reference evidence="3" key="1">
    <citation type="submission" date="2020-11" db="EMBL/GenBank/DDBJ databases">
        <authorList>
            <person name="Tran Van P."/>
        </authorList>
    </citation>
    <scope>NUCLEOTIDE SEQUENCE</scope>
</reference>
<keyword evidence="1" id="KW-0472">Membrane</keyword>
<dbReference type="SMART" id="SM00703">
    <property type="entry name" value="NRF"/>
    <property type="match status" value="1"/>
</dbReference>
<keyword evidence="1" id="KW-0812">Transmembrane</keyword>
<proteinExistence type="predicted"/>
<dbReference type="EMBL" id="OC004884">
    <property type="protein sequence ID" value="CAD7264912.1"/>
    <property type="molecule type" value="Genomic_DNA"/>
</dbReference>
<dbReference type="PANTHER" id="PTHR11161:SF0">
    <property type="entry name" value="O-ACYLTRANSFERASE LIKE PROTEIN"/>
    <property type="match status" value="1"/>
</dbReference>
<feature type="transmembrane region" description="Helical" evidence="1">
    <location>
        <begin position="537"/>
        <end position="555"/>
    </location>
</feature>
<name>A0A7R9B287_TIMSH</name>
<feature type="transmembrane region" description="Helical" evidence="1">
    <location>
        <begin position="754"/>
        <end position="778"/>
    </location>
</feature>
<feature type="transmembrane region" description="Helical" evidence="1">
    <location>
        <begin position="942"/>
        <end position="960"/>
    </location>
</feature>
<organism evidence="3">
    <name type="scientific">Timema shepardi</name>
    <name type="common">Walking stick</name>
    <dbReference type="NCBI Taxonomy" id="629360"/>
    <lineage>
        <taxon>Eukaryota</taxon>
        <taxon>Metazoa</taxon>
        <taxon>Ecdysozoa</taxon>
        <taxon>Arthropoda</taxon>
        <taxon>Hexapoda</taxon>
        <taxon>Insecta</taxon>
        <taxon>Pterygota</taxon>
        <taxon>Neoptera</taxon>
        <taxon>Polyneoptera</taxon>
        <taxon>Phasmatodea</taxon>
        <taxon>Timematodea</taxon>
        <taxon>Timematoidea</taxon>
        <taxon>Timematidae</taxon>
        <taxon>Timema</taxon>
    </lineage>
</organism>
<feature type="transmembrane region" description="Helical" evidence="1">
    <location>
        <begin position="674"/>
        <end position="694"/>
    </location>
</feature>
<feature type="transmembrane region" description="Helical" evidence="1">
    <location>
        <begin position="576"/>
        <end position="596"/>
    </location>
</feature>
<dbReference type="InterPro" id="IPR052728">
    <property type="entry name" value="O2_lipid_transport_reg"/>
</dbReference>
<feature type="transmembrane region" description="Helical" evidence="1">
    <location>
        <begin position="798"/>
        <end position="816"/>
    </location>
</feature>
<evidence type="ECO:0000313" key="3">
    <source>
        <dbReference type="EMBL" id="CAD7264912.1"/>
    </source>
</evidence>
<dbReference type="Pfam" id="PF20146">
    <property type="entry name" value="NRF"/>
    <property type="match status" value="1"/>
</dbReference>
<feature type="transmembrane region" description="Helical" evidence="1">
    <location>
        <begin position="863"/>
        <end position="884"/>
    </location>
</feature>